<keyword evidence="3" id="KW-0813">Transport</keyword>
<evidence type="ECO:0000256" key="8">
    <source>
        <dbReference type="ARBA" id="ARBA00023136"/>
    </source>
</evidence>
<keyword evidence="8" id="KW-0472">Membrane</keyword>
<dbReference type="CDD" id="cd03262">
    <property type="entry name" value="ABC_HisP_GlnQ"/>
    <property type="match status" value="1"/>
</dbReference>
<dbReference type="InterPro" id="IPR050086">
    <property type="entry name" value="MetN_ABC_transporter-like"/>
</dbReference>
<dbReference type="RefSeq" id="WP_300990760.1">
    <property type="nucleotide sequence ID" value="NZ_CP129235.1"/>
</dbReference>
<accession>A0ABT8NC12</accession>
<dbReference type="SUPFAM" id="SSF52540">
    <property type="entry name" value="P-loop containing nucleoside triphosphate hydrolases"/>
    <property type="match status" value="1"/>
</dbReference>
<evidence type="ECO:0000313" key="11">
    <source>
        <dbReference type="Proteomes" id="UP001172142"/>
    </source>
</evidence>
<organism evidence="10 11">
    <name type="scientific">Planococcus shenhongbingii</name>
    <dbReference type="NCBI Taxonomy" id="3058398"/>
    <lineage>
        <taxon>Bacteria</taxon>
        <taxon>Bacillati</taxon>
        <taxon>Bacillota</taxon>
        <taxon>Bacilli</taxon>
        <taxon>Bacillales</taxon>
        <taxon>Caryophanaceae</taxon>
        <taxon>Planococcus</taxon>
    </lineage>
</organism>
<dbReference type="InterPro" id="IPR003439">
    <property type="entry name" value="ABC_transporter-like_ATP-bd"/>
</dbReference>
<dbReference type="SMART" id="SM00382">
    <property type="entry name" value="AAA"/>
    <property type="match status" value="1"/>
</dbReference>
<dbReference type="PANTHER" id="PTHR43166:SF9">
    <property type="entry name" value="GLUTAMATE_ASPARTATE IMPORT ATP-BINDING PROTEIN GLTL"/>
    <property type="match status" value="1"/>
</dbReference>
<evidence type="ECO:0000256" key="7">
    <source>
        <dbReference type="ARBA" id="ARBA00022970"/>
    </source>
</evidence>
<comment type="subcellular location">
    <subcellularLocation>
        <location evidence="1">Cell membrane</location>
        <topology evidence="1">Peripheral membrane protein</topology>
    </subcellularLocation>
</comment>
<reference evidence="10 11" key="1">
    <citation type="submission" date="2023-07" db="EMBL/GenBank/DDBJ databases">
        <title>Novel species in genus Planococcus.</title>
        <authorList>
            <person name="Ning S."/>
        </authorList>
    </citation>
    <scope>NUCLEOTIDE SEQUENCE [LARGE SCALE GENOMIC DNA]</scope>
    <source>
        <strain evidence="10 11">N017</strain>
    </source>
</reference>
<evidence type="ECO:0000256" key="2">
    <source>
        <dbReference type="ARBA" id="ARBA00005417"/>
    </source>
</evidence>
<comment type="similarity">
    <text evidence="2">Belongs to the ABC transporter superfamily.</text>
</comment>
<evidence type="ECO:0000256" key="3">
    <source>
        <dbReference type="ARBA" id="ARBA00022448"/>
    </source>
</evidence>
<comment type="caution">
    <text evidence="10">The sequence shown here is derived from an EMBL/GenBank/DDBJ whole genome shotgun (WGS) entry which is preliminary data.</text>
</comment>
<keyword evidence="6 10" id="KW-0067">ATP-binding</keyword>
<dbReference type="PROSITE" id="PS00211">
    <property type="entry name" value="ABC_TRANSPORTER_1"/>
    <property type="match status" value="1"/>
</dbReference>
<dbReference type="PROSITE" id="PS50893">
    <property type="entry name" value="ABC_TRANSPORTER_2"/>
    <property type="match status" value="1"/>
</dbReference>
<gene>
    <name evidence="10" type="ORF">QWY13_07875</name>
</gene>
<proteinExistence type="inferred from homology"/>
<dbReference type="EMBL" id="JAUJWU010000001">
    <property type="protein sequence ID" value="MDN7245416.1"/>
    <property type="molecule type" value="Genomic_DNA"/>
</dbReference>
<evidence type="ECO:0000256" key="1">
    <source>
        <dbReference type="ARBA" id="ARBA00004202"/>
    </source>
</evidence>
<evidence type="ECO:0000256" key="4">
    <source>
        <dbReference type="ARBA" id="ARBA00022475"/>
    </source>
</evidence>
<dbReference type="InterPro" id="IPR017871">
    <property type="entry name" value="ABC_transporter-like_CS"/>
</dbReference>
<dbReference type="InterPro" id="IPR030679">
    <property type="entry name" value="ABC_ATPase_HisP-typ"/>
</dbReference>
<keyword evidence="4" id="KW-1003">Cell membrane</keyword>
<evidence type="ECO:0000313" key="10">
    <source>
        <dbReference type="EMBL" id="MDN7245416.1"/>
    </source>
</evidence>
<dbReference type="PIRSF" id="PIRSF039085">
    <property type="entry name" value="ABC_ATPase_HisP"/>
    <property type="match status" value="1"/>
</dbReference>
<dbReference type="Proteomes" id="UP001172142">
    <property type="component" value="Unassembled WGS sequence"/>
</dbReference>
<protein>
    <submittedName>
        <fullName evidence="10">Amino acid ABC transporter ATP-binding protein</fullName>
    </submittedName>
</protein>
<keyword evidence="5" id="KW-0547">Nucleotide-binding</keyword>
<evidence type="ECO:0000256" key="5">
    <source>
        <dbReference type="ARBA" id="ARBA00022741"/>
    </source>
</evidence>
<name>A0ABT8NC12_9BACL</name>
<dbReference type="GO" id="GO:0005524">
    <property type="term" value="F:ATP binding"/>
    <property type="evidence" value="ECO:0007669"/>
    <property type="project" value="UniProtKB-KW"/>
</dbReference>
<feature type="domain" description="ABC transporter" evidence="9">
    <location>
        <begin position="5"/>
        <end position="239"/>
    </location>
</feature>
<keyword evidence="7" id="KW-0029">Amino-acid transport</keyword>
<dbReference type="Gene3D" id="3.40.50.300">
    <property type="entry name" value="P-loop containing nucleotide triphosphate hydrolases"/>
    <property type="match status" value="1"/>
</dbReference>
<evidence type="ECO:0000259" key="9">
    <source>
        <dbReference type="PROSITE" id="PS50893"/>
    </source>
</evidence>
<dbReference type="InterPro" id="IPR003593">
    <property type="entry name" value="AAA+_ATPase"/>
</dbReference>
<dbReference type="PANTHER" id="PTHR43166">
    <property type="entry name" value="AMINO ACID IMPORT ATP-BINDING PROTEIN"/>
    <property type="match status" value="1"/>
</dbReference>
<dbReference type="InterPro" id="IPR027417">
    <property type="entry name" value="P-loop_NTPase"/>
</dbReference>
<dbReference type="Pfam" id="PF00005">
    <property type="entry name" value="ABC_tran"/>
    <property type="match status" value="1"/>
</dbReference>
<sequence>MENVIEIQHLSKSFGTNEVLRDIDFSVRKGEVVCVIGSSGSGKSTLLRCINLLEKPSGGKIIYNGENILDDRHDIHAYRTKLGMVFQQFNLFNNHNVLNNCVVGQVKVMKRRKEEAEKVAIKYLKVVGMDQYINAKAEQLSGGQKQRVAIARALSMEPDVMLFDEPTSALDPEMVGEVLKVMKDLAKSGLTMLIVTHEMEFAKEVADRVVFMDKGVIVEEGPPEQLFNQPQKERTREFLKRTLR</sequence>
<keyword evidence="11" id="KW-1185">Reference proteome</keyword>
<evidence type="ECO:0000256" key="6">
    <source>
        <dbReference type="ARBA" id="ARBA00022840"/>
    </source>
</evidence>